<keyword evidence="12" id="KW-1185">Reference proteome</keyword>
<name>A0A816CM09_9BILA</name>
<dbReference type="GO" id="GO:0016020">
    <property type="term" value="C:membrane"/>
    <property type="evidence" value="ECO:0007669"/>
    <property type="project" value="UniProtKB-SubCell"/>
</dbReference>
<feature type="compositionally biased region" description="Polar residues" evidence="8">
    <location>
        <begin position="10"/>
        <end position="23"/>
    </location>
</feature>
<evidence type="ECO:0000256" key="4">
    <source>
        <dbReference type="ARBA" id="ARBA00022856"/>
    </source>
</evidence>
<keyword evidence="3 9" id="KW-0812">Transmembrane</keyword>
<dbReference type="EMBL" id="CAJNOQ010041674">
    <property type="protein sequence ID" value="CAF1624403.1"/>
    <property type="molecule type" value="Genomic_DNA"/>
</dbReference>
<feature type="transmembrane region" description="Helical" evidence="9">
    <location>
        <begin position="84"/>
        <end position="105"/>
    </location>
</feature>
<evidence type="ECO:0000256" key="9">
    <source>
        <dbReference type="SAM" id="Phobius"/>
    </source>
</evidence>
<dbReference type="GO" id="GO:0035673">
    <property type="term" value="F:oligopeptide transmembrane transporter activity"/>
    <property type="evidence" value="ECO:0007669"/>
    <property type="project" value="InterPro"/>
</dbReference>
<dbReference type="OrthoDB" id="2156679at2759"/>
<proteinExistence type="predicted"/>
<dbReference type="GO" id="GO:0015031">
    <property type="term" value="P:protein transport"/>
    <property type="evidence" value="ECO:0007669"/>
    <property type="project" value="UniProtKB-KW"/>
</dbReference>
<dbReference type="Proteomes" id="UP000681722">
    <property type="component" value="Unassembled WGS sequence"/>
</dbReference>
<feature type="transmembrane region" description="Helical" evidence="9">
    <location>
        <begin position="51"/>
        <end position="72"/>
    </location>
</feature>
<evidence type="ECO:0000313" key="12">
    <source>
        <dbReference type="Proteomes" id="UP000663829"/>
    </source>
</evidence>
<evidence type="ECO:0000256" key="6">
    <source>
        <dbReference type="ARBA" id="ARBA00022989"/>
    </source>
</evidence>
<organism evidence="10 12">
    <name type="scientific">Didymodactylos carnosus</name>
    <dbReference type="NCBI Taxonomy" id="1234261"/>
    <lineage>
        <taxon>Eukaryota</taxon>
        <taxon>Metazoa</taxon>
        <taxon>Spiralia</taxon>
        <taxon>Gnathifera</taxon>
        <taxon>Rotifera</taxon>
        <taxon>Eurotatoria</taxon>
        <taxon>Bdelloidea</taxon>
        <taxon>Philodinida</taxon>
        <taxon>Philodinidae</taxon>
        <taxon>Didymodactylos</taxon>
    </lineage>
</organism>
<protein>
    <submittedName>
        <fullName evidence="10">Uncharacterized protein</fullName>
    </submittedName>
</protein>
<dbReference type="Proteomes" id="UP000663829">
    <property type="component" value="Unassembled WGS sequence"/>
</dbReference>
<dbReference type="InterPro" id="IPR004648">
    <property type="entry name" value="Oligpept_transpt"/>
</dbReference>
<keyword evidence="6 9" id="KW-1133">Transmembrane helix</keyword>
<evidence type="ECO:0000256" key="5">
    <source>
        <dbReference type="ARBA" id="ARBA00022927"/>
    </source>
</evidence>
<dbReference type="EMBL" id="CAJOBC010109067">
    <property type="protein sequence ID" value="CAF4517231.1"/>
    <property type="molecule type" value="Genomic_DNA"/>
</dbReference>
<reference evidence="10" key="1">
    <citation type="submission" date="2021-02" db="EMBL/GenBank/DDBJ databases">
        <authorList>
            <person name="Nowell W R."/>
        </authorList>
    </citation>
    <scope>NUCLEOTIDE SEQUENCE</scope>
</reference>
<dbReference type="Pfam" id="PF03169">
    <property type="entry name" value="OPT"/>
    <property type="match status" value="1"/>
</dbReference>
<dbReference type="InterPro" id="IPR004813">
    <property type="entry name" value="OPT"/>
</dbReference>
<evidence type="ECO:0000256" key="7">
    <source>
        <dbReference type="ARBA" id="ARBA00023136"/>
    </source>
</evidence>
<dbReference type="PANTHER" id="PTHR22601">
    <property type="entry name" value="ISP4 LIKE PROTEIN"/>
    <property type="match status" value="1"/>
</dbReference>
<keyword evidence="5" id="KW-0653">Protein transport</keyword>
<evidence type="ECO:0000313" key="11">
    <source>
        <dbReference type="EMBL" id="CAF4517231.1"/>
    </source>
</evidence>
<keyword evidence="7 9" id="KW-0472">Membrane</keyword>
<evidence type="ECO:0000256" key="1">
    <source>
        <dbReference type="ARBA" id="ARBA00004141"/>
    </source>
</evidence>
<keyword evidence="2" id="KW-0813">Transport</keyword>
<feature type="transmembrane region" description="Helical" evidence="9">
    <location>
        <begin position="130"/>
        <end position="150"/>
    </location>
</feature>
<gene>
    <name evidence="10" type="ORF">GPM918_LOCUS43939</name>
    <name evidence="11" type="ORF">SRO942_LOCUS45598</name>
</gene>
<comment type="caution">
    <text evidence="10">The sequence shown here is derived from an EMBL/GenBank/DDBJ whole genome shotgun (WGS) entry which is preliminary data.</text>
</comment>
<evidence type="ECO:0000256" key="3">
    <source>
        <dbReference type="ARBA" id="ARBA00022692"/>
    </source>
</evidence>
<evidence type="ECO:0000313" key="10">
    <source>
        <dbReference type="EMBL" id="CAF1624403.1"/>
    </source>
</evidence>
<feature type="transmembrane region" description="Helical" evidence="9">
    <location>
        <begin position="162"/>
        <end position="180"/>
    </location>
</feature>
<accession>A0A816CM09</accession>
<evidence type="ECO:0000256" key="2">
    <source>
        <dbReference type="ARBA" id="ARBA00022448"/>
    </source>
</evidence>
<dbReference type="AlphaFoldDB" id="A0A816CM09"/>
<comment type="subcellular location">
    <subcellularLocation>
        <location evidence="1">Membrane</location>
        <topology evidence="1">Multi-pass membrane protein</topology>
    </subcellularLocation>
</comment>
<evidence type="ECO:0000256" key="8">
    <source>
        <dbReference type="SAM" id="MobiDB-lite"/>
    </source>
</evidence>
<keyword evidence="4" id="KW-0571">Peptide transport</keyword>
<sequence length="182" mass="20344">MNEVDELRSNDNQSEPTNITSSDVKSNYIDSEQSSYEEIAGIVSNKDNPDMVIITFRSCLIGILFTALISSLDQYLYYYKNPYSVPHLVLLLLTYPLGSLLARCLPSKPFIIWKWNISLNPCAFTIKEHAIIYVMIYIAGQTVAAIDVVVYIKTIEGFDTHFAWGVLLALSSQIMGYGAAGK</sequence>
<feature type="region of interest" description="Disordered" evidence="8">
    <location>
        <begin position="1"/>
        <end position="23"/>
    </location>
</feature>